<organism evidence="3 4">
    <name type="scientific">Streptomyces scabichelini</name>
    <dbReference type="NCBI Taxonomy" id="2711217"/>
    <lineage>
        <taxon>Bacteria</taxon>
        <taxon>Bacillati</taxon>
        <taxon>Actinomycetota</taxon>
        <taxon>Actinomycetes</taxon>
        <taxon>Kitasatosporales</taxon>
        <taxon>Streptomycetaceae</taxon>
        <taxon>Streptomyces</taxon>
    </lineage>
</organism>
<evidence type="ECO:0000256" key="1">
    <source>
        <dbReference type="SAM" id="MobiDB-lite"/>
    </source>
</evidence>
<dbReference type="RefSeq" id="WP_165267797.1">
    <property type="nucleotide sequence ID" value="NZ_JAAKZY010000221.1"/>
</dbReference>
<comment type="caution">
    <text evidence="3">The sequence shown here is derived from an EMBL/GenBank/DDBJ whole genome shotgun (WGS) entry which is preliminary data.</text>
</comment>
<protein>
    <submittedName>
        <fullName evidence="3">Helix-turn-helix transcriptional regulator</fullName>
    </submittedName>
</protein>
<feature type="compositionally biased region" description="Low complexity" evidence="1">
    <location>
        <begin position="145"/>
        <end position="157"/>
    </location>
</feature>
<dbReference type="GO" id="GO:0003677">
    <property type="term" value="F:DNA binding"/>
    <property type="evidence" value="ECO:0007669"/>
    <property type="project" value="InterPro"/>
</dbReference>
<evidence type="ECO:0000313" key="4">
    <source>
        <dbReference type="Proteomes" id="UP000472335"/>
    </source>
</evidence>
<evidence type="ECO:0000313" key="3">
    <source>
        <dbReference type="EMBL" id="NGO13921.1"/>
    </source>
</evidence>
<gene>
    <name evidence="3" type="ORF">G5C60_41595</name>
</gene>
<accession>A0A6G4VIX6</accession>
<dbReference type="PROSITE" id="PS50943">
    <property type="entry name" value="HTH_CROC1"/>
    <property type="match status" value="1"/>
</dbReference>
<keyword evidence="4" id="KW-1185">Reference proteome</keyword>
<dbReference type="InterPro" id="IPR010982">
    <property type="entry name" value="Lambda_DNA-bd_dom_sf"/>
</dbReference>
<proteinExistence type="predicted"/>
<dbReference type="Proteomes" id="UP000472335">
    <property type="component" value="Unassembled WGS sequence"/>
</dbReference>
<dbReference type="Pfam" id="PF13560">
    <property type="entry name" value="HTH_31"/>
    <property type="match status" value="1"/>
</dbReference>
<reference evidence="3 4" key="1">
    <citation type="submission" date="2020-02" db="EMBL/GenBank/DDBJ databases">
        <title>Whole-genome analyses of novel actinobacteria.</title>
        <authorList>
            <person name="Sahin N."/>
            <person name="Gencbay T."/>
        </authorList>
    </citation>
    <scope>NUCLEOTIDE SEQUENCE [LARGE SCALE GENOMIC DNA]</scope>
    <source>
        <strain evidence="3 4">HC44</strain>
    </source>
</reference>
<dbReference type="AlphaFoldDB" id="A0A6G4VIX6"/>
<dbReference type="EMBL" id="JAAKZY010000221">
    <property type="protein sequence ID" value="NGO13921.1"/>
    <property type="molecule type" value="Genomic_DNA"/>
</dbReference>
<dbReference type="SUPFAM" id="SSF47413">
    <property type="entry name" value="lambda repressor-like DNA-binding domains"/>
    <property type="match status" value="1"/>
</dbReference>
<feature type="region of interest" description="Disordered" evidence="1">
    <location>
        <begin position="143"/>
        <end position="163"/>
    </location>
</feature>
<dbReference type="Gene3D" id="1.10.260.40">
    <property type="entry name" value="lambda repressor-like DNA-binding domains"/>
    <property type="match status" value="1"/>
</dbReference>
<dbReference type="InterPro" id="IPR001387">
    <property type="entry name" value="Cro/C1-type_HTH"/>
</dbReference>
<feature type="domain" description="HTH cro/C1-type" evidence="2">
    <location>
        <begin position="11"/>
        <end position="71"/>
    </location>
</feature>
<dbReference type="SMART" id="SM00530">
    <property type="entry name" value="HTH_XRE"/>
    <property type="match status" value="1"/>
</dbReference>
<evidence type="ECO:0000259" key="2">
    <source>
        <dbReference type="PROSITE" id="PS50943"/>
    </source>
</evidence>
<name>A0A6G4VIX6_9ACTN</name>
<sequence>MRVEEAIGKQIARFREARRLSLTELGEAMGQYLDRPWSRQAVHQAERGRRAFTAAELTAIALALDTSVPALFLADTERIELPGRTISAEEYRGILLYAGKDAPLDGVDELIVALHDIGEVLSRPTLARLARIGAVAEQVAGMTAGGEAAASEPSGEGTRSSRS</sequence>